<proteinExistence type="predicted"/>
<feature type="compositionally biased region" description="Pro residues" evidence="1">
    <location>
        <begin position="138"/>
        <end position="148"/>
    </location>
</feature>
<feature type="non-terminal residue" evidence="2">
    <location>
        <position position="1"/>
    </location>
</feature>
<evidence type="ECO:0000313" key="3">
    <source>
        <dbReference type="Proteomes" id="UP001178507"/>
    </source>
</evidence>
<name>A0AA36MQ62_9DINO</name>
<feature type="region of interest" description="Disordered" evidence="1">
    <location>
        <begin position="115"/>
        <end position="156"/>
    </location>
</feature>
<dbReference type="AlphaFoldDB" id="A0AA36MQ62"/>
<evidence type="ECO:0000256" key="1">
    <source>
        <dbReference type="SAM" id="MobiDB-lite"/>
    </source>
</evidence>
<organism evidence="2 3">
    <name type="scientific">Effrenium voratum</name>
    <dbReference type="NCBI Taxonomy" id="2562239"/>
    <lineage>
        <taxon>Eukaryota</taxon>
        <taxon>Sar</taxon>
        <taxon>Alveolata</taxon>
        <taxon>Dinophyceae</taxon>
        <taxon>Suessiales</taxon>
        <taxon>Symbiodiniaceae</taxon>
        <taxon>Effrenium</taxon>
    </lineage>
</organism>
<gene>
    <name evidence="2" type="ORF">EVOR1521_LOCUS4563</name>
</gene>
<evidence type="ECO:0000313" key="2">
    <source>
        <dbReference type="EMBL" id="CAJ1375242.1"/>
    </source>
</evidence>
<dbReference type="EMBL" id="CAUJNA010000309">
    <property type="protein sequence ID" value="CAJ1375242.1"/>
    <property type="molecule type" value="Genomic_DNA"/>
</dbReference>
<keyword evidence="3" id="KW-1185">Reference proteome</keyword>
<protein>
    <submittedName>
        <fullName evidence="2">Uncharacterized protein</fullName>
    </submittedName>
</protein>
<sequence>ELPELRAQLVGLAQQRVTGLERGSCLEALASRCYVPCRPLARLRLRIHPSAELSGHGALKADGGKVYEALHRAAHQIAELRAEHRSVHSPLKRNVKELSLIVKSQDILLRALARRRSPRRSSTLQSVAEEDEQKTPTKPYPAPAPAPPEASGHMHS</sequence>
<dbReference type="Proteomes" id="UP001178507">
    <property type="component" value="Unassembled WGS sequence"/>
</dbReference>
<feature type="non-terminal residue" evidence="2">
    <location>
        <position position="156"/>
    </location>
</feature>
<accession>A0AA36MQ62</accession>
<reference evidence="2" key="1">
    <citation type="submission" date="2023-08" db="EMBL/GenBank/DDBJ databases">
        <authorList>
            <person name="Chen Y."/>
            <person name="Shah S."/>
            <person name="Dougan E. K."/>
            <person name="Thang M."/>
            <person name="Chan C."/>
        </authorList>
    </citation>
    <scope>NUCLEOTIDE SEQUENCE</scope>
</reference>
<comment type="caution">
    <text evidence="2">The sequence shown here is derived from an EMBL/GenBank/DDBJ whole genome shotgun (WGS) entry which is preliminary data.</text>
</comment>